<keyword evidence="4" id="KW-1185">Reference proteome</keyword>
<feature type="region of interest" description="Disordered" evidence="1">
    <location>
        <begin position="66"/>
        <end position="253"/>
    </location>
</feature>
<comment type="caution">
    <text evidence="3">The sequence shown here is derived from an EMBL/GenBank/DDBJ whole genome shotgun (WGS) entry which is preliminary data.</text>
</comment>
<proteinExistence type="predicted"/>
<gene>
    <name evidence="3" type="ORF">EJQ19_29425</name>
</gene>
<evidence type="ECO:0000313" key="4">
    <source>
        <dbReference type="Proteomes" id="UP000276128"/>
    </source>
</evidence>
<dbReference type="OrthoDB" id="292792at2"/>
<dbReference type="EMBL" id="RXHU01000117">
    <property type="protein sequence ID" value="RTE02439.1"/>
    <property type="molecule type" value="Genomic_DNA"/>
</dbReference>
<dbReference type="Proteomes" id="UP000276128">
    <property type="component" value="Unassembled WGS sequence"/>
</dbReference>
<organism evidence="3 4">
    <name type="scientific">Paenibacillus whitsoniae</name>
    <dbReference type="NCBI Taxonomy" id="2496558"/>
    <lineage>
        <taxon>Bacteria</taxon>
        <taxon>Bacillati</taxon>
        <taxon>Bacillota</taxon>
        <taxon>Bacilli</taxon>
        <taxon>Bacillales</taxon>
        <taxon>Paenibacillaceae</taxon>
        <taxon>Paenibacillus</taxon>
    </lineage>
</organism>
<sequence length="327" mass="35666">MPMEHLRINRQPDTSLQHQQRNHKSQPQAQSAAASELSNIQRTIGNRALGSMLGIQTKLTVGPAGDAYEQEADQMGKAAADHIQASESAAAGPDVQRSEEETEFEDEGLQMKPSMDSIQRSEGEEMEGEDLQMKSSSESIQRSEGEEMEGEDLQMKASSESIQRSEGEEMEGEDLQMKASSESIQRSEGDEMEGEELQMKPSSDTIQLSGGGPNEEEEPLQMKGEAGEGFEADAGIEEQIKSKQGSGSPMAPDVQAKMESAFNTDFSSVNIHTDSDSSMLNRSLGAEAFATGNDVFFREGRYNPDTREGQELLGHELTHVVQQRGGK</sequence>
<evidence type="ECO:0000313" key="3">
    <source>
        <dbReference type="EMBL" id="RTE02439.1"/>
    </source>
</evidence>
<dbReference type="InterPro" id="IPR025295">
    <property type="entry name" value="eCIS_core_dom"/>
</dbReference>
<feature type="compositionally biased region" description="Polar residues" evidence="1">
    <location>
        <begin position="133"/>
        <end position="142"/>
    </location>
</feature>
<name>A0A3S0A6T4_9BACL</name>
<reference evidence="3 4" key="1">
    <citation type="submission" date="2018-12" db="EMBL/GenBank/DDBJ databases">
        <title>Bacillus ochoae sp. nov., Paenibacillus whitsoniae sp. nov., Paenibacillus spiritus sp. nov. Isolated from the Mars Exploration Rover during spacecraft assembly.</title>
        <authorList>
            <person name="Seuylemezian A."/>
            <person name="Vaishampayan P."/>
        </authorList>
    </citation>
    <scope>NUCLEOTIDE SEQUENCE [LARGE SCALE GENOMIC DNA]</scope>
    <source>
        <strain evidence="3 4">MER 54</strain>
    </source>
</reference>
<accession>A0A3S0A6T4</accession>
<feature type="region of interest" description="Disordered" evidence="1">
    <location>
        <begin position="1"/>
        <end position="38"/>
    </location>
</feature>
<evidence type="ECO:0000259" key="2">
    <source>
        <dbReference type="Pfam" id="PF13699"/>
    </source>
</evidence>
<dbReference type="Pfam" id="PF13699">
    <property type="entry name" value="eCIS_core"/>
    <property type="match status" value="1"/>
</dbReference>
<feature type="compositionally biased region" description="Low complexity" evidence="1">
    <location>
        <begin position="25"/>
        <end position="35"/>
    </location>
</feature>
<protein>
    <submittedName>
        <fullName evidence="3">DUF4157 domain-containing protein</fullName>
    </submittedName>
</protein>
<evidence type="ECO:0000256" key="1">
    <source>
        <dbReference type="SAM" id="MobiDB-lite"/>
    </source>
</evidence>
<feature type="domain" description="eCIS core" evidence="2">
    <location>
        <begin position="249"/>
        <end position="326"/>
    </location>
</feature>
<dbReference type="AlphaFoldDB" id="A0A3S0A6T4"/>